<reference evidence="3" key="1">
    <citation type="submission" date="2021-09" db="EMBL/GenBank/DDBJ databases">
        <authorList>
            <consortium name="AG Swart"/>
            <person name="Singh M."/>
            <person name="Singh A."/>
            <person name="Seah K."/>
            <person name="Emmerich C."/>
        </authorList>
    </citation>
    <scope>NUCLEOTIDE SEQUENCE</scope>
    <source>
        <strain evidence="3">ATCC30299</strain>
    </source>
</reference>
<evidence type="ECO:0000256" key="1">
    <source>
        <dbReference type="SAM" id="Coils"/>
    </source>
</evidence>
<evidence type="ECO:0000313" key="4">
    <source>
        <dbReference type="Proteomes" id="UP001162131"/>
    </source>
</evidence>
<organism evidence="3 4">
    <name type="scientific">Blepharisma stoltei</name>
    <dbReference type="NCBI Taxonomy" id="1481888"/>
    <lineage>
        <taxon>Eukaryota</taxon>
        <taxon>Sar</taxon>
        <taxon>Alveolata</taxon>
        <taxon>Ciliophora</taxon>
        <taxon>Postciliodesmatophora</taxon>
        <taxon>Heterotrichea</taxon>
        <taxon>Heterotrichida</taxon>
        <taxon>Blepharismidae</taxon>
        <taxon>Blepharisma</taxon>
    </lineage>
</organism>
<sequence length="479" mass="54614">MAAQTLDERINSLSSLVDELSQDQEKYEPLVTLVDSVPNLLKLDQILSSFKKKSRDLKEQLKANKALIKATKDNLNTYEDRAKRELEMATIKRDKENRILGTRLGNVENSFKQLSIDNQVVLKTLEIQIKEEVCGVVQHVEDELTEQQKDFKAKLATNQEEIKKYKARLLETSKKAAEELKQYEEVHGARIQKMQKEGKGNDPNQAKGRENMKNWLVQEVTTRLENAVQQCHIKYEQRFKSLNLKYNEELLSLRAEVEQVRDSILNKGVKPAERPETQLEFNNENARRLINHVAAFSASSLDNLLEIAMTIAENIEEIGNSQSEAEEILAFKENIKGLKESLANLETRIDADLYNIQESLRKAGISAKEFAKPNEKVREEIAKTQRLMKEGDLNKANIKNKVGKVGEEISEIEKRMFTLARQKGLSIREEESPPAAVQPQNKQNKNEEEEDSVDMGSSDEESSVKISSSEDISSEEDLD</sequence>
<dbReference type="AlphaFoldDB" id="A0AAU9IJ20"/>
<dbReference type="EMBL" id="CAJZBQ010000011">
    <property type="protein sequence ID" value="CAG9313786.1"/>
    <property type="molecule type" value="Genomic_DNA"/>
</dbReference>
<name>A0AAU9IJ20_9CILI</name>
<protein>
    <submittedName>
        <fullName evidence="3">Uncharacterized protein</fullName>
    </submittedName>
</protein>
<dbReference type="Proteomes" id="UP001162131">
    <property type="component" value="Unassembled WGS sequence"/>
</dbReference>
<feature type="coiled-coil region" evidence="1">
    <location>
        <begin position="148"/>
        <end position="186"/>
    </location>
</feature>
<keyword evidence="4" id="KW-1185">Reference proteome</keyword>
<evidence type="ECO:0000256" key="2">
    <source>
        <dbReference type="SAM" id="MobiDB-lite"/>
    </source>
</evidence>
<feature type="region of interest" description="Disordered" evidence="2">
    <location>
        <begin position="423"/>
        <end position="479"/>
    </location>
</feature>
<feature type="compositionally biased region" description="Acidic residues" evidence="2">
    <location>
        <begin position="447"/>
        <end position="461"/>
    </location>
</feature>
<evidence type="ECO:0000313" key="3">
    <source>
        <dbReference type="EMBL" id="CAG9313786.1"/>
    </source>
</evidence>
<feature type="coiled-coil region" evidence="1">
    <location>
        <begin position="61"/>
        <end position="88"/>
    </location>
</feature>
<proteinExistence type="predicted"/>
<gene>
    <name evidence="3" type="ORF">BSTOLATCC_MIC9590</name>
</gene>
<keyword evidence="1" id="KW-0175">Coiled coil</keyword>
<comment type="caution">
    <text evidence="3">The sequence shown here is derived from an EMBL/GenBank/DDBJ whole genome shotgun (WGS) entry which is preliminary data.</text>
</comment>
<accession>A0AAU9IJ20</accession>